<keyword evidence="2" id="KW-1185">Reference proteome</keyword>
<organism evidence="1 2">
    <name type="scientific">Tenacibaculum soleae</name>
    <dbReference type="NCBI Taxonomy" id="447689"/>
    <lineage>
        <taxon>Bacteria</taxon>
        <taxon>Pseudomonadati</taxon>
        <taxon>Bacteroidota</taxon>
        <taxon>Flavobacteriia</taxon>
        <taxon>Flavobacteriales</taxon>
        <taxon>Flavobacteriaceae</taxon>
        <taxon>Tenacibaculum</taxon>
    </lineage>
</organism>
<dbReference type="EMBL" id="MAKX01000001">
    <property type="protein sequence ID" value="OCK44391.1"/>
    <property type="molecule type" value="Genomic_DNA"/>
</dbReference>
<accession>A0A1B9Y3V4</accession>
<evidence type="ECO:0000313" key="2">
    <source>
        <dbReference type="Proteomes" id="UP000093186"/>
    </source>
</evidence>
<dbReference type="AlphaFoldDB" id="A0A1B9Y3V4"/>
<reference evidence="1 2" key="1">
    <citation type="submission" date="2016-06" db="EMBL/GenBank/DDBJ databases">
        <title>Draft Genome Sequence of Tenacibaculum soleae UCD-KL19.</title>
        <authorList>
            <person name="Eisen J.A."/>
            <person name="Coil D.A."/>
            <person name="Lujan K.M."/>
        </authorList>
    </citation>
    <scope>NUCLEOTIDE SEQUENCE [LARGE SCALE GENOMIC DNA]</scope>
    <source>
        <strain evidence="1 2">UCD-KL19</strain>
    </source>
</reference>
<sequence length="220" mass="25006">MKNTIQITLIIILSVLLFNQCEETAQFKTTLKNNELAKADTIEYYINAIGLGVAEKLTYKGTAEQLEVYLSEKTKESDQFKEAAKGWRKKYNALHIKLDFVLDSVDVLFNKPVPYNFERTFEKLTKDYALKGIANQNGLQIDFRAKAAVTSFTGIKPTALFDNQLQTEITSSTDALRVSGFDNFSFLPKPKKWSLNSSIFINTKAEIHFGVGIGYNWWSF</sequence>
<gene>
    <name evidence="1" type="ORF">BA195_06855</name>
</gene>
<comment type="caution">
    <text evidence="1">The sequence shown here is derived from an EMBL/GenBank/DDBJ whole genome shotgun (WGS) entry which is preliminary data.</text>
</comment>
<proteinExistence type="predicted"/>
<protein>
    <submittedName>
        <fullName evidence="1">Uncharacterized protein</fullName>
    </submittedName>
</protein>
<name>A0A1B9Y3V4_9FLAO</name>
<dbReference type="Proteomes" id="UP000093186">
    <property type="component" value="Unassembled WGS sequence"/>
</dbReference>
<dbReference type="RefSeq" id="WP_068703713.1">
    <property type="nucleotide sequence ID" value="NZ_MAKX01000001.1"/>
</dbReference>
<evidence type="ECO:0000313" key="1">
    <source>
        <dbReference type="EMBL" id="OCK44391.1"/>
    </source>
</evidence>
<dbReference type="STRING" id="447689.BA195_06855"/>